<dbReference type="AlphaFoldDB" id="A0A8J5J6T6"/>
<feature type="domain" description="C2H2-type" evidence="13">
    <location>
        <begin position="387"/>
        <end position="414"/>
    </location>
</feature>
<gene>
    <name evidence="14" type="primary">Zfp26-L11</name>
    <name evidence="14" type="ORF">Hamer_G019578</name>
</gene>
<evidence type="ECO:0000256" key="7">
    <source>
        <dbReference type="ARBA" id="ARBA00023015"/>
    </source>
</evidence>
<evidence type="ECO:0000256" key="3">
    <source>
        <dbReference type="ARBA" id="ARBA00022723"/>
    </source>
</evidence>
<evidence type="ECO:0000256" key="11">
    <source>
        <dbReference type="PROSITE-ProRule" id="PRU00042"/>
    </source>
</evidence>
<evidence type="ECO:0000256" key="6">
    <source>
        <dbReference type="ARBA" id="ARBA00022833"/>
    </source>
</evidence>
<dbReference type="Pfam" id="PF00096">
    <property type="entry name" value="zf-C2H2"/>
    <property type="match status" value="7"/>
</dbReference>
<feature type="domain" description="C2H2-type" evidence="13">
    <location>
        <begin position="509"/>
        <end position="531"/>
    </location>
</feature>
<feature type="domain" description="C2H2-type" evidence="13">
    <location>
        <begin position="453"/>
        <end position="480"/>
    </location>
</feature>
<dbReference type="InterPro" id="IPR036236">
    <property type="entry name" value="Znf_C2H2_sf"/>
</dbReference>
<evidence type="ECO:0000259" key="13">
    <source>
        <dbReference type="PROSITE" id="PS50157"/>
    </source>
</evidence>
<organism evidence="14 15">
    <name type="scientific">Homarus americanus</name>
    <name type="common">American lobster</name>
    <dbReference type="NCBI Taxonomy" id="6706"/>
    <lineage>
        <taxon>Eukaryota</taxon>
        <taxon>Metazoa</taxon>
        <taxon>Ecdysozoa</taxon>
        <taxon>Arthropoda</taxon>
        <taxon>Crustacea</taxon>
        <taxon>Multicrustacea</taxon>
        <taxon>Malacostraca</taxon>
        <taxon>Eumalacostraca</taxon>
        <taxon>Eucarida</taxon>
        <taxon>Decapoda</taxon>
        <taxon>Pleocyemata</taxon>
        <taxon>Astacidea</taxon>
        <taxon>Nephropoidea</taxon>
        <taxon>Nephropidae</taxon>
        <taxon>Homarus</taxon>
    </lineage>
</organism>
<feature type="domain" description="C2H2-type" evidence="13">
    <location>
        <begin position="100"/>
        <end position="127"/>
    </location>
</feature>
<evidence type="ECO:0000256" key="8">
    <source>
        <dbReference type="ARBA" id="ARBA00023125"/>
    </source>
</evidence>
<dbReference type="FunFam" id="3.30.160.60:FF:000176">
    <property type="entry name" value="zinc finger protein 70"/>
    <property type="match status" value="1"/>
</dbReference>
<evidence type="ECO:0000256" key="9">
    <source>
        <dbReference type="ARBA" id="ARBA00023163"/>
    </source>
</evidence>
<keyword evidence="4" id="KW-0677">Repeat</keyword>
<evidence type="ECO:0000313" key="15">
    <source>
        <dbReference type="Proteomes" id="UP000747542"/>
    </source>
</evidence>
<dbReference type="PANTHER" id="PTHR24381:SF445">
    <property type="entry name" value="GASTRULA ZINC FINGER PROTEIN XLCGF28.1-LIKE-RELATED"/>
    <property type="match status" value="1"/>
</dbReference>
<evidence type="ECO:0000256" key="10">
    <source>
        <dbReference type="ARBA" id="ARBA00023242"/>
    </source>
</evidence>
<dbReference type="PROSITE" id="PS00028">
    <property type="entry name" value="ZINC_FINGER_C2H2_1"/>
    <property type="match status" value="9"/>
</dbReference>
<dbReference type="FunFam" id="3.30.160.60:FF:000193">
    <property type="entry name" value="Zinc finger protein 300"/>
    <property type="match status" value="1"/>
</dbReference>
<dbReference type="GO" id="GO:0008270">
    <property type="term" value="F:zinc ion binding"/>
    <property type="evidence" value="ECO:0007669"/>
    <property type="project" value="UniProtKB-KW"/>
</dbReference>
<comment type="similarity">
    <text evidence="2">Belongs to the krueppel C2H2-type zinc-finger protein family.</text>
</comment>
<evidence type="ECO:0000313" key="14">
    <source>
        <dbReference type="EMBL" id="KAG7153511.1"/>
    </source>
</evidence>
<dbReference type="Proteomes" id="UP000747542">
    <property type="component" value="Unassembled WGS sequence"/>
</dbReference>
<dbReference type="InterPro" id="IPR013087">
    <property type="entry name" value="Znf_C2H2_type"/>
</dbReference>
<dbReference type="FunFam" id="3.30.160.60:FF:000064">
    <property type="entry name" value="Early growth response protein 3"/>
    <property type="match status" value="1"/>
</dbReference>
<proteinExistence type="inferred from homology"/>
<dbReference type="GO" id="GO:0005634">
    <property type="term" value="C:nucleus"/>
    <property type="evidence" value="ECO:0007669"/>
    <property type="project" value="UniProtKB-SubCell"/>
</dbReference>
<accession>A0A8J5J6T6</accession>
<keyword evidence="6" id="KW-0862">Zinc</keyword>
<keyword evidence="10" id="KW-0539">Nucleus</keyword>
<comment type="subcellular location">
    <subcellularLocation>
        <location evidence="1">Nucleus</location>
    </subcellularLocation>
</comment>
<feature type="domain" description="C2H2-type" evidence="13">
    <location>
        <begin position="481"/>
        <end position="508"/>
    </location>
</feature>
<dbReference type="FunFam" id="3.30.160.60:FF:000446">
    <property type="entry name" value="Zinc finger protein"/>
    <property type="match status" value="1"/>
</dbReference>
<sequence length="546" mass="62485">MTPEIVTSMEEGVETTKTDFLDVSRFLSVYMLEDDGLESEPPENSKLVDPLDIPDDVNINNKKDSCSLSLADNQCPYCRKTMARNKIRVHLRTHTGEKPYACDVCHKRFSRSDKLTVHKRLHTGEKPYVCFCSKRFMRVDYLKMHAMTHNIGSDQRKSLLQVARKQDLAKRGLPDATAAYECSYCGKKFSKSYKYHRHQTVHTGAKPNVCFCGARYSRPERLRQHQADKHRSADDGGPRRETPEPAPGPTTADAAETEGVAATTITVEEGSAVAVETEGVVVHGDKPSRSKGIPRGSGGHTCQYCSKTFKKRNKLMIHLRSHTGEKPHQCESCGKAFARRDHMLKHVGVHLRHRRRSYHVKDDVKEEAVEDLLRDVKIEEEEEEKVFPCEVCGHVFKKAYNLHTHMGTHSQRTFYDCGICQKQFKVKKNYEAHLLNHETADDTDLEKARVQRARCMVCGKWFVSQSSLETHVRTHTGERPFKCQHCDNAFIRKADMLRHTKSHTGEKPHRCDYCFRTFIRKDKLMFHIKKHKDGGDVLLFCPSSDA</sequence>
<keyword evidence="15" id="KW-1185">Reference proteome</keyword>
<dbReference type="FunFam" id="3.30.160.60:FF:002343">
    <property type="entry name" value="Zinc finger protein 33A"/>
    <property type="match status" value="1"/>
</dbReference>
<keyword evidence="3" id="KW-0479">Metal-binding</keyword>
<keyword evidence="8" id="KW-0238">DNA-binding</keyword>
<dbReference type="PROSITE" id="PS50157">
    <property type="entry name" value="ZINC_FINGER_C2H2_2"/>
    <property type="match status" value="9"/>
</dbReference>
<evidence type="ECO:0000256" key="1">
    <source>
        <dbReference type="ARBA" id="ARBA00004123"/>
    </source>
</evidence>
<feature type="compositionally biased region" description="Basic and acidic residues" evidence="12">
    <location>
        <begin position="221"/>
        <end position="243"/>
    </location>
</feature>
<dbReference type="Pfam" id="PF13894">
    <property type="entry name" value="zf-C2H2_4"/>
    <property type="match status" value="1"/>
</dbReference>
<evidence type="ECO:0000256" key="4">
    <source>
        <dbReference type="ARBA" id="ARBA00022737"/>
    </source>
</evidence>
<keyword evidence="5 11" id="KW-0863">Zinc-finger</keyword>
<dbReference type="PANTHER" id="PTHR24381">
    <property type="entry name" value="ZINC FINGER PROTEIN"/>
    <property type="match status" value="1"/>
</dbReference>
<dbReference type="EMBL" id="JAHLQT010046868">
    <property type="protein sequence ID" value="KAG7153511.1"/>
    <property type="molecule type" value="Genomic_DNA"/>
</dbReference>
<feature type="domain" description="C2H2-type" evidence="13">
    <location>
        <begin position="415"/>
        <end position="442"/>
    </location>
</feature>
<dbReference type="SUPFAM" id="SSF57667">
    <property type="entry name" value="beta-beta-alpha zinc fingers"/>
    <property type="match status" value="7"/>
</dbReference>
<feature type="domain" description="C2H2-type" evidence="13">
    <location>
        <begin position="180"/>
        <end position="207"/>
    </location>
</feature>
<feature type="region of interest" description="Disordered" evidence="12">
    <location>
        <begin position="221"/>
        <end position="256"/>
    </location>
</feature>
<keyword evidence="9" id="KW-0804">Transcription</keyword>
<dbReference type="GO" id="GO:0000977">
    <property type="term" value="F:RNA polymerase II transcription regulatory region sequence-specific DNA binding"/>
    <property type="evidence" value="ECO:0007669"/>
    <property type="project" value="TreeGrafter"/>
</dbReference>
<evidence type="ECO:0000256" key="12">
    <source>
        <dbReference type="SAM" id="MobiDB-lite"/>
    </source>
</evidence>
<dbReference type="SMART" id="SM00355">
    <property type="entry name" value="ZnF_C2H2"/>
    <property type="match status" value="12"/>
</dbReference>
<reference evidence="14" key="1">
    <citation type="journal article" date="2021" name="Sci. Adv.">
        <title>The American lobster genome reveals insights on longevity, neural, and immune adaptations.</title>
        <authorList>
            <person name="Polinski J.M."/>
            <person name="Zimin A.V."/>
            <person name="Clark K.F."/>
            <person name="Kohn A.B."/>
            <person name="Sadowski N."/>
            <person name="Timp W."/>
            <person name="Ptitsyn A."/>
            <person name="Khanna P."/>
            <person name="Romanova D.Y."/>
            <person name="Williams P."/>
            <person name="Greenwood S.J."/>
            <person name="Moroz L.L."/>
            <person name="Walt D.R."/>
            <person name="Bodnar A.G."/>
        </authorList>
    </citation>
    <scope>NUCLEOTIDE SEQUENCE</scope>
    <source>
        <strain evidence="14">GMGI-L3</strain>
    </source>
</reference>
<feature type="domain" description="C2H2-type" evidence="13">
    <location>
        <begin position="300"/>
        <end position="327"/>
    </location>
</feature>
<evidence type="ECO:0000256" key="2">
    <source>
        <dbReference type="ARBA" id="ARBA00006991"/>
    </source>
</evidence>
<dbReference type="GO" id="GO:0000981">
    <property type="term" value="F:DNA-binding transcription factor activity, RNA polymerase II-specific"/>
    <property type="evidence" value="ECO:0007669"/>
    <property type="project" value="TreeGrafter"/>
</dbReference>
<feature type="domain" description="C2H2-type" evidence="13">
    <location>
        <begin position="328"/>
        <end position="355"/>
    </location>
</feature>
<protein>
    <submittedName>
        <fullName evidence="14">Zinc finger protein 26-like 11</fullName>
    </submittedName>
</protein>
<name>A0A8J5J6T6_HOMAM</name>
<comment type="caution">
    <text evidence="14">The sequence shown here is derived from an EMBL/GenBank/DDBJ whole genome shotgun (WGS) entry which is preliminary data.</text>
</comment>
<evidence type="ECO:0000256" key="5">
    <source>
        <dbReference type="ARBA" id="ARBA00022771"/>
    </source>
</evidence>
<keyword evidence="7" id="KW-0805">Transcription regulation</keyword>
<dbReference type="Gene3D" id="3.30.160.60">
    <property type="entry name" value="Classic Zinc Finger"/>
    <property type="match status" value="10"/>
</dbReference>
<dbReference type="FunFam" id="3.30.160.60:FF:000100">
    <property type="entry name" value="Zinc finger 45-like"/>
    <property type="match status" value="1"/>
</dbReference>